<feature type="compositionally biased region" description="Polar residues" evidence="1">
    <location>
        <begin position="1"/>
        <end position="12"/>
    </location>
</feature>
<dbReference type="EMBL" id="DF196768">
    <property type="protein sequence ID" value="GAC71243.1"/>
    <property type="molecule type" value="Genomic_DNA"/>
</dbReference>
<feature type="compositionally biased region" description="Basic and acidic residues" evidence="1">
    <location>
        <begin position="595"/>
        <end position="617"/>
    </location>
</feature>
<proteinExistence type="predicted"/>
<feature type="compositionally biased region" description="Low complexity" evidence="1">
    <location>
        <begin position="623"/>
        <end position="641"/>
    </location>
</feature>
<dbReference type="STRING" id="1151754.M9MA29"/>
<name>M9MA29_PSEA3</name>
<gene>
    <name evidence="2" type="ORF">PANT_2d00015</name>
</gene>
<feature type="compositionally biased region" description="Low complexity" evidence="1">
    <location>
        <begin position="856"/>
        <end position="870"/>
    </location>
</feature>
<evidence type="ECO:0000313" key="2">
    <source>
        <dbReference type="EMBL" id="GAC71243.1"/>
    </source>
</evidence>
<feature type="region of interest" description="Disordered" evidence="1">
    <location>
        <begin position="1"/>
        <end position="106"/>
    </location>
</feature>
<feature type="compositionally biased region" description="Basic and acidic residues" evidence="1">
    <location>
        <begin position="228"/>
        <end position="247"/>
    </location>
</feature>
<feature type="region of interest" description="Disordered" evidence="1">
    <location>
        <begin position="216"/>
        <end position="315"/>
    </location>
</feature>
<feature type="compositionally biased region" description="Acidic residues" evidence="1">
    <location>
        <begin position="545"/>
        <end position="557"/>
    </location>
</feature>
<organism evidence="2 3">
    <name type="scientific">Pseudozyma antarctica (strain T-34)</name>
    <name type="common">Yeast</name>
    <name type="synonym">Candida antarctica</name>
    <dbReference type="NCBI Taxonomy" id="1151754"/>
    <lineage>
        <taxon>Eukaryota</taxon>
        <taxon>Fungi</taxon>
        <taxon>Dikarya</taxon>
        <taxon>Basidiomycota</taxon>
        <taxon>Ustilaginomycotina</taxon>
        <taxon>Ustilaginomycetes</taxon>
        <taxon>Ustilaginales</taxon>
        <taxon>Ustilaginaceae</taxon>
        <taxon>Moesziomyces</taxon>
    </lineage>
</organism>
<feature type="region of interest" description="Disordered" evidence="1">
    <location>
        <begin position="514"/>
        <end position="704"/>
    </location>
</feature>
<feature type="compositionally biased region" description="Low complexity" evidence="1">
    <location>
        <begin position="91"/>
        <end position="100"/>
    </location>
</feature>
<dbReference type="Proteomes" id="UP000011976">
    <property type="component" value="Unassembled WGS sequence"/>
</dbReference>
<sequence length="1040" mass="113181">MTSSPAAPQSSAYIDLTMDAESLSELSEEEEMVKVTPASSKKPALKKSASSSALLKKSSSSSSSSKQSPAAKAKAKSRKSEPTANGATAESPSNPSSSSSRTQVSDVVRARTHVNQDGGVQKLCHQHHQPCKGALLQCTFMRAPGKRCQVRYCFSSLRRFYDQDPETIVKSNRMMVNPAEHCPPTEAKYAWKCPRCRKKCDCSTCRKAAGLEPLGRWGGSVKTSDSTKPAEPKAAKGKAKAQDDAAKPAKAATKGAKGAGAKGKERTLAEAVAAAHKNSGKAKSKASSKANGADEDDGIHTPPPQGSAPAAKKKNALASILSGGSKAPILKTLKPPTEVPPPVFELISTKLPEDNMRARMWIYESMVRFDKFGLNRSVLSQLDKFEHWTHAMVQDMLACLLKTIAGLANIDKGQPTKPFVRAITSFRTHGKSLQRGEPWAAVTELLGVLGLARAPLPHVEHDIPVEVEAAAAERSPSPPAARVTRARRAKENRQYDMARQLSMLDEWEAEEFGEAGADGDDDDDAPHGNRRARGSAKKSIYVYDDPSDDEDSLADPDDSARGRRSGRARRPVQKEPTPEVRLTGRQQAIRLQQEQQKEEAEQAAKQEQQDKEASESRKRSKPSGLDADSDSALSDANSDDGSAGEDEHMNVNGRSSRKRRRTAVGTSDDEAEQDGEQRPGSVNGKSEADVSMEQDTREMESPDLETKVSILSALIDAAVMADGVSDELKAAHDNIAAQERTNKAANADMEKDLAEELAELNKRAPSIVSPKYQAWKAEKAALEHDHAWRRLDARVTSELTVDVHAMRTGPLGYDVDGREFWHLREYQERMPKFTEGRYAWCLVVLGPAFPVDPNPAAAAAEAEQGNANGETSALQDCKDAAKDEGDDSGLTSLDESSEDAAAAAEAGDGRLGLSRSLAPSNGVEKEKGALESRETSERVCMGANAPSAIKALIEYTLYRLDRVEYEENVAMQERERRVQLAKDADAPADDSEVESMYSLRKAKQALKDTQEERRTQVEQLVKRLHKSKEYFAWHREELAP</sequence>
<feature type="compositionally biased region" description="Basic and acidic residues" evidence="1">
    <location>
        <begin position="923"/>
        <end position="936"/>
    </location>
</feature>
<evidence type="ECO:0000256" key="1">
    <source>
        <dbReference type="SAM" id="MobiDB-lite"/>
    </source>
</evidence>
<feature type="region of interest" description="Disordered" evidence="1">
    <location>
        <begin position="856"/>
        <end position="936"/>
    </location>
</feature>
<accession>M9MA29</accession>
<feature type="region of interest" description="Disordered" evidence="1">
    <location>
        <begin position="468"/>
        <end position="494"/>
    </location>
</feature>
<evidence type="ECO:0008006" key="4">
    <source>
        <dbReference type="Google" id="ProtNLM"/>
    </source>
</evidence>
<dbReference type="AlphaFoldDB" id="M9MA29"/>
<reference evidence="3" key="1">
    <citation type="journal article" date="2013" name="Genome Announc.">
        <title>Genome sequence of the basidiomycetous yeast Pseudozyma antarctica T-34, a producer of the glycolipid biosurfactants mannosylerythritol lipids.</title>
        <authorList>
            <person name="Morita T."/>
            <person name="Koike H."/>
            <person name="Koyama Y."/>
            <person name="Hagiwara H."/>
            <person name="Ito E."/>
            <person name="Fukuoka T."/>
            <person name="Imura T."/>
            <person name="Machida M."/>
            <person name="Kitamoto D."/>
        </authorList>
    </citation>
    <scope>NUCLEOTIDE SEQUENCE [LARGE SCALE GENOMIC DNA]</scope>
    <source>
        <strain evidence="3">T-34</strain>
    </source>
</reference>
<dbReference type="OrthoDB" id="298344at2759"/>
<feature type="compositionally biased region" description="Low complexity" evidence="1">
    <location>
        <begin position="468"/>
        <end position="483"/>
    </location>
</feature>
<evidence type="ECO:0000313" key="3">
    <source>
        <dbReference type="Proteomes" id="UP000011976"/>
    </source>
</evidence>
<feature type="compositionally biased region" description="Basic and acidic residues" evidence="1">
    <location>
        <begin position="694"/>
        <end position="704"/>
    </location>
</feature>
<protein>
    <recommendedName>
        <fullName evidence="4">Zinc-finger domain-containing protein</fullName>
    </recommendedName>
</protein>
<feature type="compositionally biased region" description="Acidic residues" evidence="1">
    <location>
        <begin position="514"/>
        <end position="524"/>
    </location>
</feature>
<feature type="compositionally biased region" description="Low complexity" evidence="1">
    <location>
        <begin position="37"/>
        <end position="72"/>
    </location>
</feature>
<feature type="compositionally biased region" description="Basic residues" evidence="1">
    <location>
        <begin position="562"/>
        <end position="571"/>
    </location>
</feature>